<evidence type="ECO:0000313" key="2">
    <source>
        <dbReference type="EMBL" id="OAB81711.1"/>
    </source>
</evidence>
<reference evidence="2 3" key="1">
    <citation type="submission" date="2016-02" db="EMBL/GenBank/DDBJ databases">
        <title>Ulvibacter sp. LPB0005, isolated from Thais luteostoma.</title>
        <authorList>
            <person name="Shin S.-K."/>
            <person name="Yi H."/>
        </authorList>
    </citation>
    <scope>NUCLEOTIDE SEQUENCE [LARGE SCALE GENOMIC DNA]</scope>
    <source>
        <strain evidence="2 3">LPB0005</strain>
    </source>
</reference>
<sequence>MKKTIILFMAALAMSVANAQDITDGLRYASDFTNGTARFSAMSGAFGALGGDMSSIGINPAGSAVFLSNTASATFSVYDRENNAEYFGNSIKAIDTDVNLSQAGGVFVFNNSNEESPWKKFSIAINYENSQNHEDQVIIVGRGNTSISSFFLAQAQGIPLNWLNTNGSSISNTYGFLGATQGVDAQNAFLGYQGFIFDPINPEDPNNTTYSSNVAPGFYNQEYYYFTEGYNGKYTFNFSAQYTDNFYFGINLNSHTIDYLRSTTLYETNSNIGSTINEIKFRNNLGTRGAGFSAQVGVIAKLSNEFRVGLTIDTPTWYEISEETTQYLETLRTENETTIREIIDPAVLNVYDNYNLRTPGKYAASAAYIFGKKGLISFDYSYKNYDAIEFRPTSDLAFQTENIIIENALKGASSYRLGGEYRINQLSLRGGYRYEESPYQDKITVGDLSGFSLGLGYNFGNYNFDVAYSRLEQERRQQLYSVGLTDTGLVNTTFTNIVFTLGVNL</sequence>
<dbReference type="Gene3D" id="2.40.160.60">
    <property type="entry name" value="Outer membrane protein transport protein (OMPP1/FadL/TodX)"/>
    <property type="match status" value="1"/>
</dbReference>
<dbReference type="Proteomes" id="UP000077013">
    <property type="component" value="Unassembled WGS sequence"/>
</dbReference>
<protein>
    <submittedName>
        <fullName evidence="2">Transporter</fullName>
    </submittedName>
</protein>
<proteinExistence type="predicted"/>
<gene>
    <name evidence="2" type="ORF">ULVI_00890</name>
</gene>
<dbReference type="SUPFAM" id="SSF56935">
    <property type="entry name" value="Porins"/>
    <property type="match status" value="1"/>
</dbReference>
<keyword evidence="1" id="KW-0732">Signal</keyword>
<name>A0A167KC43_9FLAO</name>
<dbReference type="RefSeq" id="WP_068588501.1">
    <property type="nucleotide sequence ID" value="NZ_LRXL01000004.1"/>
</dbReference>
<comment type="caution">
    <text evidence="2">The sequence shown here is derived from an EMBL/GenBank/DDBJ whole genome shotgun (WGS) entry which is preliminary data.</text>
</comment>
<keyword evidence="3" id="KW-1185">Reference proteome</keyword>
<evidence type="ECO:0000256" key="1">
    <source>
        <dbReference type="SAM" id="SignalP"/>
    </source>
</evidence>
<organism evidence="2 3">
    <name type="scientific">Cochleicola gelatinilyticus</name>
    <dbReference type="NCBI Taxonomy" id="1763537"/>
    <lineage>
        <taxon>Bacteria</taxon>
        <taxon>Pseudomonadati</taxon>
        <taxon>Bacteroidota</taxon>
        <taxon>Flavobacteriia</taxon>
        <taxon>Flavobacteriales</taxon>
        <taxon>Flavobacteriaceae</taxon>
        <taxon>Cochleicola</taxon>
    </lineage>
</organism>
<accession>A0A167KC43</accession>
<feature type="signal peptide" evidence="1">
    <location>
        <begin position="1"/>
        <end position="19"/>
    </location>
</feature>
<feature type="chain" id="PRO_5007889296" evidence="1">
    <location>
        <begin position="20"/>
        <end position="505"/>
    </location>
</feature>
<evidence type="ECO:0000313" key="3">
    <source>
        <dbReference type="Proteomes" id="UP000077013"/>
    </source>
</evidence>
<dbReference type="STRING" id="1763537.ULVI_00890"/>
<dbReference type="AlphaFoldDB" id="A0A167KC43"/>
<dbReference type="EMBL" id="LRXL01000004">
    <property type="protein sequence ID" value="OAB81711.1"/>
    <property type="molecule type" value="Genomic_DNA"/>
</dbReference>